<dbReference type="GO" id="GO:0032993">
    <property type="term" value="C:protein-DNA complex"/>
    <property type="evidence" value="ECO:0007669"/>
    <property type="project" value="TreeGrafter"/>
</dbReference>
<dbReference type="PANTHER" id="PTHR48111:SF1">
    <property type="entry name" value="TWO-COMPONENT RESPONSE REGULATOR ORR33"/>
    <property type="match status" value="1"/>
</dbReference>
<keyword evidence="4" id="KW-0238">DNA-binding</keyword>
<dbReference type="CDD" id="cd00130">
    <property type="entry name" value="PAS"/>
    <property type="match status" value="1"/>
</dbReference>
<evidence type="ECO:0000256" key="3">
    <source>
        <dbReference type="ARBA" id="ARBA00023015"/>
    </source>
</evidence>
<keyword evidence="1 6" id="KW-0597">Phosphoprotein</keyword>
<protein>
    <submittedName>
        <fullName evidence="11">PAS sensor-containing response regulator</fullName>
    </submittedName>
</protein>
<dbReference type="Pfam" id="PF13426">
    <property type="entry name" value="PAS_9"/>
    <property type="match status" value="1"/>
</dbReference>
<dbReference type="KEGG" id="hbv:ABIV_0527"/>
<name>A0AAX2A4U5_9BACT</name>
<evidence type="ECO:0000259" key="8">
    <source>
        <dbReference type="PROSITE" id="PS50110"/>
    </source>
</evidence>
<evidence type="ECO:0000256" key="4">
    <source>
        <dbReference type="ARBA" id="ARBA00023125"/>
    </source>
</evidence>
<feature type="domain" description="Response regulatory" evidence="8">
    <location>
        <begin position="13"/>
        <end position="129"/>
    </location>
</feature>
<reference evidence="11 13" key="2">
    <citation type="submission" date="2018-07" db="EMBL/GenBank/DDBJ databases">
        <title>Complete genome of the Arcobacter bivalviorum type strain LMG 26154.</title>
        <authorList>
            <person name="Miller W.G."/>
            <person name="Yee E."/>
            <person name="Bono J.L."/>
        </authorList>
    </citation>
    <scope>NUCLEOTIDE SEQUENCE [LARGE SCALE GENOMIC DNA]</scope>
    <source>
        <strain evidence="11 13">LMG 26154</strain>
    </source>
</reference>
<accession>A0AAX2A4U5</accession>
<dbReference type="InterPro" id="IPR011006">
    <property type="entry name" value="CheY-like_superfamily"/>
</dbReference>
<dbReference type="GO" id="GO:0006355">
    <property type="term" value="P:regulation of DNA-templated transcription"/>
    <property type="evidence" value="ECO:0007669"/>
    <property type="project" value="TreeGrafter"/>
</dbReference>
<dbReference type="GO" id="GO:0000976">
    <property type="term" value="F:transcription cis-regulatory region binding"/>
    <property type="evidence" value="ECO:0007669"/>
    <property type="project" value="TreeGrafter"/>
</dbReference>
<dbReference type="Pfam" id="PF00072">
    <property type="entry name" value="Response_reg"/>
    <property type="match status" value="1"/>
</dbReference>
<dbReference type="CDD" id="cd17536">
    <property type="entry name" value="REC_YesN-like"/>
    <property type="match status" value="1"/>
</dbReference>
<feature type="coiled-coil region" evidence="7">
    <location>
        <begin position="285"/>
        <end position="445"/>
    </location>
</feature>
<dbReference type="InterPro" id="IPR000014">
    <property type="entry name" value="PAS"/>
</dbReference>
<dbReference type="InterPro" id="IPR039420">
    <property type="entry name" value="WalR-like"/>
</dbReference>
<organism evidence="12 14">
    <name type="scientific">Halarcobacter bivalviorum</name>
    <dbReference type="NCBI Taxonomy" id="663364"/>
    <lineage>
        <taxon>Bacteria</taxon>
        <taxon>Pseudomonadati</taxon>
        <taxon>Campylobacterota</taxon>
        <taxon>Epsilonproteobacteria</taxon>
        <taxon>Campylobacterales</taxon>
        <taxon>Arcobacteraceae</taxon>
        <taxon>Halarcobacter</taxon>
    </lineage>
</organism>
<dbReference type="EMBL" id="PDKM01000009">
    <property type="protein sequence ID" value="RXK08874.1"/>
    <property type="molecule type" value="Genomic_DNA"/>
</dbReference>
<dbReference type="Gene3D" id="3.40.50.2300">
    <property type="match status" value="1"/>
</dbReference>
<dbReference type="RefSeq" id="WP_114838419.1">
    <property type="nucleotide sequence ID" value="NZ_CP031217.1"/>
</dbReference>
<evidence type="ECO:0000256" key="7">
    <source>
        <dbReference type="SAM" id="Coils"/>
    </source>
</evidence>
<dbReference type="GO" id="GO:0000156">
    <property type="term" value="F:phosphorelay response regulator activity"/>
    <property type="evidence" value="ECO:0007669"/>
    <property type="project" value="TreeGrafter"/>
</dbReference>
<dbReference type="SMART" id="SM00448">
    <property type="entry name" value="REC"/>
    <property type="match status" value="1"/>
</dbReference>
<dbReference type="SMART" id="SM00091">
    <property type="entry name" value="PAS"/>
    <property type="match status" value="1"/>
</dbReference>
<keyword evidence="14" id="KW-1185">Reference proteome</keyword>
<evidence type="ECO:0000313" key="11">
    <source>
        <dbReference type="EMBL" id="AXH11548.1"/>
    </source>
</evidence>
<dbReference type="InterPro" id="IPR001789">
    <property type="entry name" value="Sig_transdc_resp-reg_receiver"/>
</dbReference>
<dbReference type="NCBIfam" id="TIGR00229">
    <property type="entry name" value="sensory_box"/>
    <property type="match status" value="1"/>
</dbReference>
<evidence type="ECO:0000256" key="2">
    <source>
        <dbReference type="ARBA" id="ARBA00023012"/>
    </source>
</evidence>
<dbReference type="AlphaFoldDB" id="A0AAX2A4U5"/>
<evidence type="ECO:0000313" key="14">
    <source>
        <dbReference type="Proteomes" id="UP000289193"/>
    </source>
</evidence>
<reference evidence="12 14" key="1">
    <citation type="submission" date="2017-10" db="EMBL/GenBank/DDBJ databases">
        <title>Genomics of the genus Arcobacter.</title>
        <authorList>
            <person name="Perez-Cataluna A."/>
            <person name="Figueras M.J."/>
        </authorList>
    </citation>
    <scope>NUCLEOTIDE SEQUENCE [LARGE SCALE GENOMIC DNA]</scope>
    <source>
        <strain evidence="12 14">CECT 7835</strain>
    </source>
</reference>
<keyword evidence="5" id="KW-0804">Transcription</keyword>
<keyword evidence="7" id="KW-0175">Coiled coil</keyword>
<keyword evidence="3" id="KW-0805">Transcription regulation</keyword>
<feature type="domain" description="PAC" evidence="10">
    <location>
        <begin position="214"/>
        <end position="268"/>
    </location>
</feature>
<dbReference type="EMBL" id="CP031217">
    <property type="protein sequence ID" value="AXH11548.1"/>
    <property type="molecule type" value="Genomic_DNA"/>
</dbReference>
<dbReference type="Proteomes" id="UP000253850">
    <property type="component" value="Chromosome"/>
</dbReference>
<evidence type="ECO:0000259" key="9">
    <source>
        <dbReference type="PROSITE" id="PS50112"/>
    </source>
</evidence>
<dbReference type="PANTHER" id="PTHR48111">
    <property type="entry name" value="REGULATOR OF RPOS"/>
    <property type="match status" value="1"/>
</dbReference>
<dbReference type="SUPFAM" id="SSF52172">
    <property type="entry name" value="CheY-like"/>
    <property type="match status" value="1"/>
</dbReference>
<dbReference type="PROSITE" id="PS50113">
    <property type="entry name" value="PAC"/>
    <property type="match status" value="1"/>
</dbReference>
<feature type="modified residue" description="4-aspartylphosphate" evidence="6">
    <location>
        <position position="64"/>
    </location>
</feature>
<feature type="domain" description="PAS" evidence="9">
    <location>
        <begin position="158"/>
        <end position="213"/>
    </location>
</feature>
<dbReference type="Proteomes" id="UP000289193">
    <property type="component" value="Unassembled WGS sequence"/>
</dbReference>
<evidence type="ECO:0000259" key="10">
    <source>
        <dbReference type="PROSITE" id="PS50113"/>
    </source>
</evidence>
<evidence type="ECO:0000256" key="1">
    <source>
        <dbReference type="ARBA" id="ARBA00022553"/>
    </source>
</evidence>
<evidence type="ECO:0000256" key="6">
    <source>
        <dbReference type="PROSITE-ProRule" id="PRU00169"/>
    </source>
</evidence>
<dbReference type="InterPro" id="IPR035965">
    <property type="entry name" value="PAS-like_dom_sf"/>
</dbReference>
<dbReference type="GO" id="GO:0005829">
    <property type="term" value="C:cytosol"/>
    <property type="evidence" value="ECO:0007669"/>
    <property type="project" value="TreeGrafter"/>
</dbReference>
<dbReference type="SUPFAM" id="SSF55785">
    <property type="entry name" value="PYP-like sensor domain (PAS domain)"/>
    <property type="match status" value="1"/>
</dbReference>
<evidence type="ECO:0000313" key="13">
    <source>
        <dbReference type="Proteomes" id="UP000253850"/>
    </source>
</evidence>
<dbReference type="PROSITE" id="PS50110">
    <property type="entry name" value="RESPONSE_REGULATORY"/>
    <property type="match status" value="1"/>
</dbReference>
<evidence type="ECO:0000313" key="12">
    <source>
        <dbReference type="EMBL" id="RXK08874.1"/>
    </source>
</evidence>
<dbReference type="Gene3D" id="3.30.450.20">
    <property type="entry name" value="PAS domain"/>
    <property type="match status" value="1"/>
</dbReference>
<gene>
    <name evidence="11" type="ORF">ABIV_0527</name>
    <name evidence="12" type="ORF">CRV05_12555</name>
</gene>
<dbReference type="PROSITE" id="PS50112">
    <property type="entry name" value="PAS"/>
    <property type="match status" value="1"/>
</dbReference>
<evidence type="ECO:0000256" key="5">
    <source>
        <dbReference type="ARBA" id="ARBA00023163"/>
    </source>
</evidence>
<keyword evidence="2" id="KW-0902">Two-component regulatory system</keyword>
<sequence length="458" mass="53854">MSNIDKNLLKRLKVLYVEDDASVRNDLVSLLSNFFQNVFFAEDGKEGLRVYEENKDEIDVIIADINMPNLNGIDMVKKIREIDKDVFVLFATAYSDNEFLSEAIKLKVFEYVTKPIDIRKLMNILNDLALMKYQEFLLDQQTKELKKYKDIIYNNNIVIRTDSDFKIKYVNPLFCDITGFSNEELLDKDIDTLRHPETDKKIYEKIKMMVPVNKQFEERVKNIKKDGSFYISNTSVVAVLNDSGEFVGSLMIQKDETQELTKRREVQTHLIKDKGEIFIKGKEASAELQYEINRLKFEIEKLEKELRVSKSDKDKYIYSLEKYRVENKKVKLQYKQLKNETDMIEEKHTLVKKVNKENADLKIENKMLSTKLENIETNHEKECKQIKVNYEVELDDLEQELNTLKEKLENVENAEAVSQKLSYWKEKAKAEAKRVERLEKELLNIAPKDVLVRIFGSS</sequence>
<proteinExistence type="predicted"/>
<dbReference type="InterPro" id="IPR000700">
    <property type="entry name" value="PAS-assoc_C"/>
</dbReference>